<dbReference type="Pfam" id="PF11009">
    <property type="entry name" value="BrxC"/>
    <property type="match status" value="1"/>
</dbReference>
<dbReference type="OrthoDB" id="677051at2"/>
<dbReference type="Gene3D" id="3.40.30.10">
    <property type="entry name" value="Glutaredoxin"/>
    <property type="match status" value="1"/>
</dbReference>
<dbReference type="SUPFAM" id="SSF52833">
    <property type="entry name" value="Thioredoxin-like"/>
    <property type="match status" value="1"/>
</dbReference>
<dbReference type="EMBL" id="VCIA01000001">
    <property type="protein sequence ID" value="TMN22445.1"/>
    <property type="molecule type" value="Genomic_DNA"/>
</dbReference>
<dbReference type="RefSeq" id="WP_138603354.1">
    <property type="nucleotide sequence ID" value="NZ_VCIA01000001.1"/>
</dbReference>
<accession>A0A5S3QKR3</accession>
<evidence type="ECO:0000313" key="1">
    <source>
        <dbReference type="EMBL" id="TMN22445.1"/>
    </source>
</evidence>
<comment type="caution">
    <text evidence="1">The sequence shown here is derived from an EMBL/GenBank/DDBJ whole genome shotgun (WGS) entry which is preliminary data.</text>
</comment>
<gene>
    <name evidence="1" type="primary">ytxJ</name>
    <name evidence="1" type="ORF">FFL34_10215</name>
</gene>
<organism evidence="1 2">
    <name type="scientific">Lentibacillus cibarius</name>
    <dbReference type="NCBI Taxonomy" id="2583219"/>
    <lineage>
        <taxon>Bacteria</taxon>
        <taxon>Bacillati</taxon>
        <taxon>Bacillota</taxon>
        <taxon>Bacilli</taxon>
        <taxon>Bacillales</taxon>
        <taxon>Bacillaceae</taxon>
        <taxon>Lentibacillus</taxon>
    </lineage>
</organism>
<sequence length="114" mass="13052">MAELKDLQSSQDLERVWQRSTETPVLLFKHSTTCPISANAFKQYQTFLESSGSEMDAYMVKVIENRDISNQIAEQTGVKHESPQIFLIRNRKVLWHTSHSQITVDSIGNALENK</sequence>
<dbReference type="Proteomes" id="UP000306980">
    <property type="component" value="Unassembled WGS sequence"/>
</dbReference>
<evidence type="ECO:0000313" key="2">
    <source>
        <dbReference type="Proteomes" id="UP000306980"/>
    </source>
</evidence>
<proteinExistence type="predicted"/>
<name>A0A5S3QKR3_9BACI</name>
<dbReference type="InterPro" id="IPR022551">
    <property type="entry name" value="BrxC"/>
</dbReference>
<reference evidence="1 2" key="1">
    <citation type="submission" date="2019-05" db="EMBL/GenBank/DDBJ databases">
        <title>Genomic analysis of Lentibacillus sp. NKC220-2.</title>
        <authorList>
            <person name="Oh Y.J."/>
        </authorList>
    </citation>
    <scope>NUCLEOTIDE SEQUENCE [LARGE SCALE GENOMIC DNA]</scope>
    <source>
        <strain evidence="1 2">NKC220-2</strain>
    </source>
</reference>
<protein>
    <submittedName>
        <fullName evidence="1">Bacillithiol system redox-active protein YtxJ</fullName>
    </submittedName>
</protein>
<dbReference type="NCBIfam" id="TIGR04019">
    <property type="entry name" value="B_thiol_YtxJ"/>
    <property type="match status" value="1"/>
</dbReference>
<dbReference type="AlphaFoldDB" id="A0A5S3QKR3"/>
<dbReference type="InterPro" id="IPR036249">
    <property type="entry name" value="Thioredoxin-like_sf"/>
</dbReference>